<dbReference type="AlphaFoldDB" id="A0A3N6PKU4"/>
<dbReference type="InterPro" id="IPR016164">
    <property type="entry name" value="FAD-linked_Oxase-like_C"/>
</dbReference>
<evidence type="ECO:0000259" key="9">
    <source>
        <dbReference type="PROSITE" id="PS51379"/>
    </source>
</evidence>
<dbReference type="EC" id="1.1.2.4" evidence="7"/>
<keyword evidence="3" id="KW-0285">Flavoprotein</keyword>
<evidence type="ECO:0000256" key="3">
    <source>
        <dbReference type="ARBA" id="ARBA00022630"/>
    </source>
</evidence>
<comment type="similarity">
    <text evidence="2">Belongs to the FAD-binding oxidoreductase/transferase type 4 family.</text>
</comment>
<evidence type="ECO:0000256" key="4">
    <source>
        <dbReference type="ARBA" id="ARBA00022827"/>
    </source>
</evidence>
<sequence>MATSDDPTTDDADSATDDAEDSATDDADPAADPRADYDYVGGDVERPALVDDLRERIDGEVRFDAYSRQLYATDASAYEVTPIGVVLPRSTADVASVVRYCAEREIPVLPRGGGTSLAGQAVNEAVVLDFTAHMDDVLAIDPDDRLATVQAGTVLAELNGAAAPHGLKFAPDPAAGDRSTVGGAIGNNSTGAHSLAYGKTDAYVDSCEVVLADGTVAEFGEVTVADLRERADPDGDRLERSYDALWRVIDEEADAIRGAYPQLKRNVSGYNLDRLVAEAAGEPDAFDERADAGDLEIDPDATVNLARALAGSEGTLGIVTEATVSLEPVPETKAVAMLAYDDLLEAMADVDAIVRRHEPAAIEAIDDVLLALARDTEEFADVAALLPEETETALLVEFYAESDADARRQVDHLLADRLPDSSDVSTGDSGRDGSSGDSVEGEPDEPVRAFDALEAYDPDERARLWKLRKSAAPILLSRTSDAKHVSFIEDTAVPTENLAAYVADFRDVLESYDTFASFYAHAGPGCMHMRPLVETKTVDGLETFEGIADAVTDLVVEYGGSVSGEHGDGRARTQWNRKLYGEEVWTLFRDLKSAFDPDWLLNPGTVCGDHEMTEHLRFDPDYDHDPSFEPALEWECENGFQGMVELCHGCGGCRGGQETTGGVMCPTYRAAGEESATTRGRANALRAAMAGDLEVDATDPEFMAEVLDLCIGCKGCARDCPSEVDVAKLKAEVEHARHRDVGASPRDRLFANVDRLNAVGSALAPVSNWLTSLPGSGLLAEKTLGIARERDLPPFAAESFADWFDSRGPRVPLADAERNVLLFPDTHTNYNHPRAGKAAVQVLETAGVHVRLPEGVTSTGRPAHSKGFLDVSRDRARTNVEALAPRVEAGWDVVLVEPSDAVMLQSDYLDLLAGEDVERVAANTYGVCEYLDRFDLAAGLPAAEPDERLTYHGHCHQKATKKDGHAASVLEAVGYEVDALDSGCCGMAGSFGYEAEHYSMSRNVAAILLEQIDDSDGERVVAPGASCRTQLADSEGVAEPPHPIEAVAAALGR</sequence>
<dbReference type="Pfam" id="PF02754">
    <property type="entry name" value="CCG"/>
    <property type="match status" value="1"/>
</dbReference>
<evidence type="ECO:0000256" key="5">
    <source>
        <dbReference type="ARBA" id="ARBA00022946"/>
    </source>
</evidence>
<dbReference type="GO" id="GO:1903457">
    <property type="term" value="P:lactate catabolic process"/>
    <property type="evidence" value="ECO:0007669"/>
    <property type="project" value="TreeGrafter"/>
</dbReference>
<dbReference type="SUPFAM" id="SSF55103">
    <property type="entry name" value="FAD-linked oxidases, C-terminal domain"/>
    <property type="match status" value="1"/>
</dbReference>
<keyword evidence="5" id="KW-0809">Transit peptide</keyword>
<gene>
    <name evidence="11" type="ORF">EA472_06455</name>
</gene>
<feature type="region of interest" description="Disordered" evidence="8">
    <location>
        <begin position="417"/>
        <end position="452"/>
    </location>
</feature>
<dbReference type="InterPro" id="IPR004017">
    <property type="entry name" value="Cys_rich_dom"/>
</dbReference>
<dbReference type="InterPro" id="IPR016166">
    <property type="entry name" value="FAD-bd_PCMH"/>
</dbReference>
<feature type="compositionally biased region" description="Acidic residues" evidence="8">
    <location>
        <begin position="7"/>
        <end position="29"/>
    </location>
</feature>
<reference evidence="11 12" key="1">
    <citation type="submission" date="2018-10" db="EMBL/GenBank/DDBJ databases">
        <title>Natrarchaeobius chitinivorans gen. nov., sp. nov., and Natrarchaeobius haloalkaliphilus sp. nov., alkaliphilic, chitin-utilizing haloarchaea from hypersaline alkaline lakes.</title>
        <authorList>
            <person name="Sorokin D.Y."/>
            <person name="Elcheninov A.G."/>
            <person name="Kostrikina N.A."/>
            <person name="Bale N.J."/>
            <person name="Sinninghe Damste J.S."/>
            <person name="Khijniak T.V."/>
            <person name="Kublanov I.V."/>
            <person name="Toshchakov S.V."/>
        </authorList>
    </citation>
    <scope>NUCLEOTIDE SEQUENCE [LARGE SCALE GENOMIC DNA]</scope>
    <source>
        <strain evidence="11 12">AArcht7</strain>
    </source>
</reference>
<feature type="domain" description="FAD-binding PCMH-type" evidence="10">
    <location>
        <begin position="78"/>
        <end position="329"/>
    </location>
</feature>
<dbReference type="SUPFAM" id="SSF56176">
    <property type="entry name" value="FAD-binding/transporter-associated domain-like"/>
    <property type="match status" value="1"/>
</dbReference>
<dbReference type="PANTHER" id="PTHR11748:SF111">
    <property type="entry name" value="D-LACTATE DEHYDROGENASE, MITOCHONDRIAL-RELATED"/>
    <property type="match status" value="1"/>
</dbReference>
<dbReference type="InterPro" id="IPR036318">
    <property type="entry name" value="FAD-bd_PCMH-like_sf"/>
</dbReference>
<accession>A0A3N6PKU4</accession>
<evidence type="ECO:0000256" key="2">
    <source>
        <dbReference type="ARBA" id="ARBA00008000"/>
    </source>
</evidence>
<dbReference type="Pfam" id="PF02913">
    <property type="entry name" value="FAD-oxidase_C"/>
    <property type="match status" value="1"/>
</dbReference>
<dbReference type="InterPro" id="IPR006094">
    <property type="entry name" value="Oxid_FAD_bind_N"/>
</dbReference>
<evidence type="ECO:0000256" key="6">
    <source>
        <dbReference type="ARBA" id="ARBA00023002"/>
    </source>
</evidence>
<dbReference type="GO" id="GO:0071949">
    <property type="term" value="F:FAD binding"/>
    <property type="evidence" value="ECO:0007669"/>
    <property type="project" value="InterPro"/>
</dbReference>
<protein>
    <recommendedName>
        <fullName evidence="7">D-lactate dehydrogenase (cytochrome)</fullName>
        <ecNumber evidence="7">1.1.2.4</ecNumber>
    </recommendedName>
</protein>
<comment type="caution">
    <text evidence="11">The sequence shown here is derived from an EMBL/GenBank/DDBJ whole genome shotgun (WGS) entry which is preliminary data.</text>
</comment>
<dbReference type="GO" id="GO:0004458">
    <property type="term" value="F:D-lactate dehydrogenase (cytochrome) activity"/>
    <property type="evidence" value="ECO:0007669"/>
    <property type="project" value="UniProtKB-EC"/>
</dbReference>
<dbReference type="Pfam" id="PF13183">
    <property type="entry name" value="Fer4_8"/>
    <property type="match status" value="1"/>
</dbReference>
<dbReference type="OrthoDB" id="2837at2157"/>
<evidence type="ECO:0000313" key="11">
    <source>
        <dbReference type="EMBL" id="RQH01940.1"/>
    </source>
</evidence>
<dbReference type="EMBL" id="REFZ01000003">
    <property type="protein sequence ID" value="RQH01940.1"/>
    <property type="molecule type" value="Genomic_DNA"/>
</dbReference>
<evidence type="ECO:0000256" key="8">
    <source>
        <dbReference type="SAM" id="MobiDB-lite"/>
    </source>
</evidence>
<dbReference type="Proteomes" id="UP000281431">
    <property type="component" value="Unassembled WGS sequence"/>
</dbReference>
<comment type="cofactor">
    <cofactor evidence="1">
        <name>FAD</name>
        <dbReference type="ChEBI" id="CHEBI:57692"/>
    </cofactor>
</comment>
<evidence type="ECO:0000256" key="7">
    <source>
        <dbReference type="ARBA" id="ARBA00038897"/>
    </source>
</evidence>
<evidence type="ECO:0000256" key="1">
    <source>
        <dbReference type="ARBA" id="ARBA00001974"/>
    </source>
</evidence>
<dbReference type="Pfam" id="PF01565">
    <property type="entry name" value="FAD_binding_4"/>
    <property type="match status" value="1"/>
</dbReference>
<keyword evidence="6" id="KW-0560">Oxidoreductase</keyword>
<keyword evidence="12" id="KW-1185">Reference proteome</keyword>
<dbReference type="InterPro" id="IPR017900">
    <property type="entry name" value="4Fe4S_Fe_S_CS"/>
</dbReference>
<dbReference type="GO" id="GO:0008720">
    <property type="term" value="F:D-lactate dehydrogenase (NAD+) activity"/>
    <property type="evidence" value="ECO:0007669"/>
    <property type="project" value="TreeGrafter"/>
</dbReference>
<organism evidence="11 12">
    <name type="scientific">Natrarchaeobius chitinivorans</name>
    <dbReference type="NCBI Taxonomy" id="1679083"/>
    <lineage>
        <taxon>Archaea</taxon>
        <taxon>Methanobacteriati</taxon>
        <taxon>Methanobacteriota</taxon>
        <taxon>Stenosarchaea group</taxon>
        <taxon>Halobacteria</taxon>
        <taxon>Halobacteriales</taxon>
        <taxon>Natrialbaceae</taxon>
        <taxon>Natrarchaeobius</taxon>
    </lineage>
</organism>
<proteinExistence type="inferred from homology"/>
<dbReference type="InterPro" id="IPR017896">
    <property type="entry name" value="4Fe4S_Fe-S-bd"/>
</dbReference>
<dbReference type="PROSITE" id="PS51387">
    <property type="entry name" value="FAD_PCMH"/>
    <property type="match status" value="1"/>
</dbReference>
<dbReference type="PROSITE" id="PS51379">
    <property type="entry name" value="4FE4S_FER_2"/>
    <property type="match status" value="1"/>
</dbReference>
<dbReference type="SUPFAM" id="SSF46548">
    <property type="entry name" value="alpha-helical ferredoxin"/>
    <property type="match status" value="1"/>
</dbReference>
<dbReference type="PANTHER" id="PTHR11748">
    <property type="entry name" value="D-LACTATE DEHYDROGENASE"/>
    <property type="match status" value="1"/>
</dbReference>
<feature type="region of interest" description="Disordered" evidence="8">
    <location>
        <begin position="1"/>
        <end position="42"/>
    </location>
</feature>
<evidence type="ECO:0000313" key="12">
    <source>
        <dbReference type="Proteomes" id="UP000281431"/>
    </source>
</evidence>
<dbReference type="PROSITE" id="PS00198">
    <property type="entry name" value="4FE4S_FER_1"/>
    <property type="match status" value="1"/>
</dbReference>
<dbReference type="Gene3D" id="3.30.70.2740">
    <property type="match status" value="1"/>
</dbReference>
<dbReference type="Gene3D" id="3.30.465.10">
    <property type="match status" value="2"/>
</dbReference>
<dbReference type="InterPro" id="IPR016169">
    <property type="entry name" value="FAD-bd_PCMH_sub2"/>
</dbReference>
<keyword evidence="4" id="KW-0274">FAD</keyword>
<feature type="domain" description="4Fe-4S ferredoxin-type" evidence="9">
    <location>
        <begin position="700"/>
        <end position="732"/>
    </location>
</feature>
<evidence type="ECO:0000259" key="10">
    <source>
        <dbReference type="PROSITE" id="PS51387"/>
    </source>
</evidence>
<name>A0A3N6PKU4_NATCH</name>
<dbReference type="InterPro" id="IPR004113">
    <property type="entry name" value="FAD-bd_oxidored_4_C"/>
</dbReference>
<feature type="compositionally biased region" description="Basic and acidic residues" evidence="8">
    <location>
        <begin position="31"/>
        <end position="42"/>
    </location>
</feature>